<gene>
    <name evidence="1" type="ORF">SAMN05444682_1081</name>
    <name evidence="2" type="ORF">SAMN05444682_112180</name>
</gene>
<sequence length="26" mass="2812">MKRKLLIMASALLCTSVATYGQQALT</sequence>
<keyword evidence="3" id="KW-1185">Reference proteome</keyword>
<protein>
    <submittedName>
        <fullName evidence="1">Uncharacterized protein</fullName>
    </submittedName>
</protein>
<feature type="non-terminal residue" evidence="1">
    <location>
        <position position="26"/>
    </location>
</feature>
<reference evidence="1 3" key="1">
    <citation type="submission" date="2016-10" db="EMBL/GenBank/DDBJ databases">
        <authorList>
            <person name="de Groot N.N."/>
        </authorList>
    </citation>
    <scope>NUCLEOTIDE SEQUENCE [LARGE SCALE GENOMIC DNA]</scope>
    <source>
        <strain evidence="1 3">RK1</strain>
    </source>
</reference>
<dbReference type="AlphaFoldDB" id="A0A1I3PCL1"/>
<dbReference type="Proteomes" id="UP000198670">
    <property type="component" value="Unassembled WGS sequence"/>
</dbReference>
<evidence type="ECO:0000313" key="2">
    <source>
        <dbReference type="EMBL" id="SFJ70348.1"/>
    </source>
</evidence>
<evidence type="ECO:0000313" key="3">
    <source>
        <dbReference type="Proteomes" id="UP000198670"/>
    </source>
</evidence>
<organism evidence="1 3">
    <name type="scientific">Parapedobacter indicus</name>
    <dbReference type="NCBI Taxonomy" id="1477437"/>
    <lineage>
        <taxon>Bacteria</taxon>
        <taxon>Pseudomonadati</taxon>
        <taxon>Bacteroidota</taxon>
        <taxon>Sphingobacteriia</taxon>
        <taxon>Sphingobacteriales</taxon>
        <taxon>Sphingobacteriaceae</taxon>
        <taxon>Parapedobacter</taxon>
    </lineage>
</organism>
<accession>A0A1I3PCL1</accession>
<dbReference type="EMBL" id="FOQO01000012">
    <property type="protein sequence ID" value="SFJ70348.1"/>
    <property type="molecule type" value="Genomic_DNA"/>
</dbReference>
<proteinExistence type="predicted"/>
<name>A0A1I3PCL1_9SPHI</name>
<dbReference type="EMBL" id="FOQO01000008">
    <property type="protein sequence ID" value="SFJ19255.1"/>
    <property type="molecule type" value="Genomic_DNA"/>
</dbReference>
<evidence type="ECO:0000313" key="1">
    <source>
        <dbReference type="EMBL" id="SFJ19255.1"/>
    </source>
</evidence>